<comment type="pathway">
    <text evidence="1 7">Cell wall biogenesis; peptidoglycan biosynthesis.</text>
</comment>
<dbReference type="UniPathway" id="UPA00219"/>
<dbReference type="InterPro" id="IPR038063">
    <property type="entry name" value="Transpep_catalytic_dom"/>
</dbReference>
<dbReference type="PANTHER" id="PTHR36699">
    <property type="entry name" value="LD-TRANSPEPTIDASE"/>
    <property type="match status" value="1"/>
</dbReference>
<proteinExistence type="inferred from homology"/>
<feature type="domain" description="L,D-TPase catalytic" evidence="8">
    <location>
        <begin position="25"/>
        <end position="164"/>
    </location>
</feature>
<accession>A0A6S6SI52</accession>
<evidence type="ECO:0000256" key="6">
    <source>
        <dbReference type="ARBA" id="ARBA00023316"/>
    </source>
</evidence>
<evidence type="ECO:0000256" key="4">
    <source>
        <dbReference type="ARBA" id="ARBA00022960"/>
    </source>
</evidence>
<protein>
    <submittedName>
        <fullName evidence="9">ErfK/YbiS/YcfS/YnhG family protein</fullName>
    </submittedName>
</protein>
<dbReference type="CDD" id="cd16913">
    <property type="entry name" value="YkuD_like"/>
    <property type="match status" value="1"/>
</dbReference>
<gene>
    <name evidence="9" type="ORF">HELGO_WM41714</name>
</gene>
<keyword evidence="5 7" id="KW-0573">Peptidoglycan synthesis</keyword>
<comment type="similarity">
    <text evidence="2">Belongs to the YkuD family.</text>
</comment>
<dbReference type="GO" id="GO:0004180">
    <property type="term" value="F:carboxypeptidase activity"/>
    <property type="evidence" value="ECO:0007669"/>
    <property type="project" value="UniProtKB-ARBA"/>
</dbReference>
<evidence type="ECO:0000313" key="9">
    <source>
        <dbReference type="EMBL" id="CAA6809788.1"/>
    </source>
</evidence>
<dbReference type="InterPro" id="IPR005490">
    <property type="entry name" value="LD_TPept_cat_dom"/>
</dbReference>
<dbReference type="GO" id="GO:0008360">
    <property type="term" value="P:regulation of cell shape"/>
    <property type="evidence" value="ECO:0007669"/>
    <property type="project" value="UniProtKB-UniRule"/>
</dbReference>
<keyword evidence="4 7" id="KW-0133">Cell shape</keyword>
<name>A0A6S6SI52_9BACT</name>
<keyword evidence="3" id="KW-0808">Transferase</keyword>
<dbReference type="EMBL" id="CACVAX010000025">
    <property type="protein sequence ID" value="CAA6809788.1"/>
    <property type="molecule type" value="Genomic_DNA"/>
</dbReference>
<evidence type="ECO:0000256" key="1">
    <source>
        <dbReference type="ARBA" id="ARBA00004752"/>
    </source>
</evidence>
<keyword evidence="6 7" id="KW-0961">Cell wall biogenesis/degradation</keyword>
<feature type="active site" description="Nucleophile" evidence="7">
    <location>
        <position position="140"/>
    </location>
</feature>
<evidence type="ECO:0000256" key="5">
    <source>
        <dbReference type="ARBA" id="ARBA00022984"/>
    </source>
</evidence>
<dbReference type="GO" id="GO:0009252">
    <property type="term" value="P:peptidoglycan biosynthetic process"/>
    <property type="evidence" value="ECO:0007669"/>
    <property type="project" value="UniProtKB-UniPathway"/>
</dbReference>
<sequence>MIFRILSLLIISSSVILAESFLLADKIIVKKSTRMLYLSSQGEIFNKYHITLGKVPVGDKEVEGDMKTPEGGYHVDYRQFSADYYKSLHVSYPNESDKAHAKSLGQSPGGMIMIHGTPPSWSLSPYGDWMNILIDWTEGCIAMSNDDMDEVWEQTNNGTVVVILP</sequence>
<evidence type="ECO:0000256" key="2">
    <source>
        <dbReference type="ARBA" id="ARBA00005992"/>
    </source>
</evidence>
<dbReference type="GO" id="GO:0071555">
    <property type="term" value="P:cell wall organization"/>
    <property type="evidence" value="ECO:0007669"/>
    <property type="project" value="UniProtKB-UniRule"/>
</dbReference>
<dbReference type="PANTHER" id="PTHR36699:SF1">
    <property type="entry name" value="L,D-TRANSPEPTIDASE YAFK-RELATED"/>
    <property type="match status" value="1"/>
</dbReference>
<evidence type="ECO:0000256" key="3">
    <source>
        <dbReference type="ARBA" id="ARBA00022679"/>
    </source>
</evidence>
<dbReference type="AlphaFoldDB" id="A0A6S6SI52"/>
<feature type="active site" description="Proton donor/acceptor" evidence="7">
    <location>
        <position position="115"/>
    </location>
</feature>
<dbReference type="SUPFAM" id="SSF141523">
    <property type="entry name" value="L,D-transpeptidase catalytic domain-like"/>
    <property type="match status" value="1"/>
</dbReference>
<organism evidence="9">
    <name type="scientific">uncultured Sulfurovum sp</name>
    <dbReference type="NCBI Taxonomy" id="269237"/>
    <lineage>
        <taxon>Bacteria</taxon>
        <taxon>Pseudomonadati</taxon>
        <taxon>Campylobacterota</taxon>
        <taxon>Epsilonproteobacteria</taxon>
        <taxon>Campylobacterales</taxon>
        <taxon>Sulfurovaceae</taxon>
        <taxon>Sulfurovum</taxon>
        <taxon>environmental samples</taxon>
    </lineage>
</organism>
<dbReference type="Pfam" id="PF03734">
    <property type="entry name" value="YkuD"/>
    <property type="match status" value="1"/>
</dbReference>
<evidence type="ECO:0000256" key="7">
    <source>
        <dbReference type="PROSITE-ProRule" id="PRU01373"/>
    </source>
</evidence>
<dbReference type="GO" id="GO:0016740">
    <property type="term" value="F:transferase activity"/>
    <property type="evidence" value="ECO:0007669"/>
    <property type="project" value="UniProtKB-KW"/>
</dbReference>
<dbReference type="Gene3D" id="2.40.440.10">
    <property type="entry name" value="L,D-transpeptidase catalytic domain-like"/>
    <property type="match status" value="1"/>
</dbReference>
<reference evidence="9" key="1">
    <citation type="submission" date="2020-01" db="EMBL/GenBank/DDBJ databases">
        <authorList>
            <person name="Meier V. D."/>
            <person name="Meier V D."/>
        </authorList>
    </citation>
    <scope>NUCLEOTIDE SEQUENCE</scope>
    <source>
        <strain evidence="9">HLG_WM_MAG_04</strain>
    </source>
</reference>
<evidence type="ECO:0000259" key="8">
    <source>
        <dbReference type="PROSITE" id="PS52029"/>
    </source>
</evidence>
<dbReference type="PROSITE" id="PS52029">
    <property type="entry name" value="LD_TPASE"/>
    <property type="match status" value="1"/>
</dbReference>